<dbReference type="GO" id="GO:0005634">
    <property type="term" value="C:nucleus"/>
    <property type="evidence" value="ECO:0007669"/>
    <property type="project" value="UniProtKB-SubCell"/>
</dbReference>
<dbReference type="CDD" id="cd00067">
    <property type="entry name" value="GAL4"/>
    <property type="match status" value="1"/>
</dbReference>
<keyword evidence="2" id="KW-0479">Metal-binding</keyword>
<dbReference type="InterPro" id="IPR036864">
    <property type="entry name" value="Zn2-C6_fun-type_DNA-bd_sf"/>
</dbReference>
<feature type="region of interest" description="Disordered" evidence="6">
    <location>
        <begin position="83"/>
        <end position="120"/>
    </location>
</feature>
<dbReference type="OrthoDB" id="5600212at2759"/>
<dbReference type="GO" id="GO:0008270">
    <property type="term" value="F:zinc ion binding"/>
    <property type="evidence" value="ECO:0007669"/>
    <property type="project" value="InterPro"/>
</dbReference>
<dbReference type="GO" id="GO:0000981">
    <property type="term" value="F:DNA-binding transcription factor activity, RNA polymerase II-specific"/>
    <property type="evidence" value="ECO:0007669"/>
    <property type="project" value="InterPro"/>
</dbReference>
<dbReference type="CDD" id="cd12148">
    <property type="entry name" value="fungal_TF_MHR"/>
    <property type="match status" value="1"/>
</dbReference>
<feature type="region of interest" description="Disordered" evidence="6">
    <location>
        <begin position="815"/>
        <end position="836"/>
    </location>
</feature>
<dbReference type="InterPro" id="IPR001138">
    <property type="entry name" value="Zn2Cys6_DnaBD"/>
</dbReference>
<protein>
    <recommendedName>
        <fullName evidence="7">Zn(2)-C6 fungal-type domain-containing protein</fullName>
    </recommendedName>
</protein>
<gene>
    <name evidence="8" type="ORF">I312_04942</name>
</gene>
<name>A0A0D0THM5_CRYGA</name>
<dbReference type="Gene3D" id="4.10.240.10">
    <property type="entry name" value="Zn(2)-C6 fungal-type DNA-binding domain"/>
    <property type="match status" value="1"/>
</dbReference>
<dbReference type="PANTHER" id="PTHR47338:SF29">
    <property type="entry name" value="ZN(2)-C6 FUNGAL-TYPE DOMAIN-CONTAINING PROTEIN"/>
    <property type="match status" value="1"/>
</dbReference>
<evidence type="ECO:0000256" key="5">
    <source>
        <dbReference type="ARBA" id="ARBA00023242"/>
    </source>
</evidence>
<dbReference type="PROSITE" id="PS50048">
    <property type="entry name" value="ZN2_CY6_FUNGAL_2"/>
    <property type="match status" value="1"/>
</dbReference>
<organism evidence="8">
    <name type="scientific">Cryptococcus bacillisporus CA1280</name>
    <dbReference type="NCBI Taxonomy" id="1296109"/>
    <lineage>
        <taxon>Eukaryota</taxon>
        <taxon>Fungi</taxon>
        <taxon>Dikarya</taxon>
        <taxon>Basidiomycota</taxon>
        <taxon>Agaricomycotina</taxon>
        <taxon>Tremellomycetes</taxon>
        <taxon>Tremellales</taxon>
        <taxon>Cryptococcaceae</taxon>
        <taxon>Cryptococcus</taxon>
        <taxon>Cryptococcus gattii species complex</taxon>
    </lineage>
</organism>
<dbReference type="AlphaFoldDB" id="A0A0D0THM5"/>
<proteinExistence type="predicted"/>
<evidence type="ECO:0000256" key="6">
    <source>
        <dbReference type="SAM" id="MobiDB-lite"/>
    </source>
</evidence>
<accession>A0A0D0THM5</accession>
<keyword evidence="3" id="KW-0805">Transcription regulation</keyword>
<keyword evidence="5" id="KW-0539">Nucleus</keyword>
<dbReference type="EMBL" id="KN847986">
    <property type="protein sequence ID" value="KIR45972.1"/>
    <property type="molecule type" value="Genomic_DNA"/>
</dbReference>
<keyword evidence="4" id="KW-0804">Transcription</keyword>
<dbReference type="SUPFAM" id="SSF57701">
    <property type="entry name" value="Zn2/Cys6 DNA-binding domain"/>
    <property type="match status" value="1"/>
</dbReference>
<evidence type="ECO:0000313" key="8">
    <source>
        <dbReference type="EMBL" id="KIR45972.1"/>
    </source>
</evidence>
<dbReference type="Pfam" id="PF00172">
    <property type="entry name" value="Zn_clus"/>
    <property type="match status" value="1"/>
</dbReference>
<dbReference type="InterPro" id="IPR050815">
    <property type="entry name" value="TF_fung"/>
</dbReference>
<reference evidence="8" key="1">
    <citation type="submission" date="2015-01" db="EMBL/GenBank/DDBJ databases">
        <title>The Genome Sequence of Cryptococcus gattii CA1280.</title>
        <authorList>
            <consortium name="The Broad Institute Genomics Platform"/>
            <person name="Cuomo C."/>
            <person name="Litvintseva A."/>
            <person name="Chen Y."/>
            <person name="Heitman J."/>
            <person name="Sun S."/>
            <person name="Springer D."/>
            <person name="Dromer F."/>
            <person name="Young S."/>
            <person name="Zeng Q."/>
            <person name="Gargeya S."/>
            <person name="Abouelleil A."/>
            <person name="Alvarado L."/>
            <person name="Chapman S.B."/>
            <person name="Gainer-Dewar J."/>
            <person name="Goldberg J."/>
            <person name="Griggs A."/>
            <person name="Gujja S."/>
            <person name="Hansen M."/>
            <person name="Howarth C."/>
            <person name="Imamovic A."/>
            <person name="Larimer J."/>
            <person name="Murphy C."/>
            <person name="Naylor J."/>
            <person name="Pearson M."/>
            <person name="Priest M."/>
            <person name="Roberts A."/>
            <person name="Saif S."/>
            <person name="Shea T."/>
            <person name="Sykes S."/>
            <person name="Wortman J."/>
            <person name="Nusbaum C."/>
            <person name="Birren B."/>
        </authorList>
    </citation>
    <scope>NUCLEOTIDE SEQUENCE [LARGE SCALE GENOMIC DNA]</scope>
    <source>
        <strain evidence="8">CA1280</strain>
    </source>
</reference>
<comment type="subcellular location">
    <subcellularLocation>
        <location evidence="1">Nucleus</location>
    </subcellularLocation>
</comment>
<evidence type="ECO:0000256" key="2">
    <source>
        <dbReference type="ARBA" id="ARBA00022723"/>
    </source>
</evidence>
<dbReference type="HOGENOM" id="CLU_009416_1_1_1"/>
<evidence type="ECO:0000259" key="7">
    <source>
        <dbReference type="PROSITE" id="PS50048"/>
    </source>
</evidence>
<feature type="compositionally biased region" description="Low complexity" evidence="6">
    <location>
        <begin position="827"/>
        <end position="836"/>
    </location>
</feature>
<evidence type="ECO:0000256" key="1">
    <source>
        <dbReference type="ARBA" id="ARBA00004123"/>
    </source>
</evidence>
<evidence type="ECO:0000256" key="4">
    <source>
        <dbReference type="ARBA" id="ARBA00023163"/>
    </source>
</evidence>
<sequence>MFPNFENAAGPSKAQKQPRKINRLQPHLKRNAACFPCRRRRIKCDAARPHCSSCVRSYHFLARTYPDAERDAHGVQCSYAEDAPDVGHNEQQSQSSPSQLAQPKKRKLSKGDEEDGDPKGMVKMLEDKVAKLQKALEKFSGTMPSATDPGLPTPLSDVSDSAARRQPTQFEKGSYLWSGTSEAAVVDTFSTQNPHKDKQPNPMDGLSSSFENLIPPHSAESYNIGDSGFSPLQQPAMQLNYSAKPGGIHLDNFQPSAEIPPIDAEAGKMGNHILDILWPGWSPTLPSPSMLEHLVETFFAMTPSVPRILHRQSFLARLALPPSHPEFPQRALLHAICAAAARYSAAVSVRSVADGMIKVNNDAIQARGKGLDQDIASETCFSERNAIWMDGWVMIGSVTRLAICLGLLQNQSQYNGDIPSIKQSVLDPPKDDTDREERRATMYYALCYDATASASSGWVGTMPTEELKAKGKIPENPQNFHSPDIFYNHPVADSFVMMIKGKILLGRASRFVRKCKAMKPEDRRLAKDTPEFRQIDGDIAMFNMSFPKSLRDPVQYMNGHAKGIDADLVSAHLVPHVVAIQLHEPFADLNDPFCNSGVRLLSEARACLKIVYLLIGSSADISYVIMPPVSSLPSSSYLFTASRALILFYQKALENGDQATAMTMHSEIGVFKMAFKSLSARFSMGCRHLTMVEKLMQHVEEGTLGHQVFDDNFSFLPRTHPSSESAPSSVSYLGQMGLPDTHPDSMMISELDKAAALGRHRPGFNSHAMMDQKRGYAGASNSRSNSIVRSTGPIHIDPLRWLDISESQQGASLTLLSPENVDGSGGSAADSSSVRG</sequence>
<dbReference type="PANTHER" id="PTHR47338">
    <property type="entry name" value="ZN(II)2CYS6 TRANSCRIPTION FACTOR (EUROFUNG)-RELATED"/>
    <property type="match status" value="1"/>
</dbReference>
<feature type="compositionally biased region" description="Basic residues" evidence="6">
    <location>
        <begin position="16"/>
        <end position="25"/>
    </location>
</feature>
<feature type="domain" description="Zn(2)-C6 fungal-type" evidence="7">
    <location>
        <begin position="33"/>
        <end position="79"/>
    </location>
</feature>
<feature type="region of interest" description="Disordered" evidence="6">
    <location>
        <begin position="1"/>
        <end position="25"/>
    </location>
</feature>
<evidence type="ECO:0000256" key="3">
    <source>
        <dbReference type="ARBA" id="ARBA00023015"/>
    </source>
</evidence>